<dbReference type="Proteomes" id="UP000095725">
    <property type="component" value="Unassembled WGS sequence"/>
</dbReference>
<dbReference type="EMBL" id="CZBL01000016">
    <property type="protein sequence ID" value="CUQ46028.1"/>
    <property type="molecule type" value="Genomic_DNA"/>
</dbReference>
<feature type="transmembrane region" description="Helical" evidence="3">
    <location>
        <begin position="348"/>
        <end position="368"/>
    </location>
</feature>
<evidence type="ECO:0000256" key="3">
    <source>
        <dbReference type="SAM" id="Phobius"/>
    </source>
</evidence>
<sequence>MNTSTFAKTIVSHWSVIAVVAVLIYYSIFSHEFQLYWDDQWQVINSMTNDGISLKNLQTIFHSISNGQYSPINQLYYTLIHLCFGYSSLAFHIGNLLFHIFNACLVYLLAYSFIRNHFDSKKALGISFFTALLFAIHPVQVETVCWISASKIVLSTFFYLSALICYIQYMRNSKWQYLLASGVSSILAMGCKEQSVIIVPCLLLFDWMLFKRNMRSLKVYIEKVYYLIPAIAIFIVTLVANKNTGEEIIGYTIVDRFIFLCYSVFKYLLISAIPFKLSYLYPFPFQVGEKIPMALWIYPFVILFIGYVIYLNRRKPLLVFCTLFFILHLLPVLHVIPLPRYVVAADRYLYIPYIAFAIGLSILSYHLYERQRKWILYAGFLYCSYLCVYTAGYAPAWKNSDTLKEHFKEVLKKRETNLSINFKHEKQ</sequence>
<evidence type="ECO:0000259" key="4">
    <source>
        <dbReference type="Pfam" id="PF13231"/>
    </source>
</evidence>
<feature type="transmembrane region" description="Helical" evidence="3">
    <location>
        <begin position="253"/>
        <end position="273"/>
    </location>
</feature>
<keyword evidence="3" id="KW-1133">Transmembrane helix</keyword>
<dbReference type="InterPro" id="IPR052346">
    <property type="entry name" value="O-mannosyl-transferase_TMTC"/>
</dbReference>
<proteinExistence type="predicted"/>
<feature type="domain" description="Glycosyltransferase RgtA/B/C/D-like" evidence="4">
    <location>
        <begin position="78"/>
        <end position="235"/>
    </location>
</feature>
<evidence type="ECO:0000313" key="5">
    <source>
        <dbReference type="EMBL" id="CUQ46028.1"/>
    </source>
</evidence>
<dbReference type="RefSeq" id="WP_055256684.1">
    <property type="nucleotide sequence ID" value="NZ_CZBL01000016.1"/>
</dbReference>
<dbReference type="Pfam" id="PF13231">
    <property type="entry name" value="PMT_2"/>
    <property type="match status" value="1"/>
</dbReference>
<dbReference type="PANTHER" id="PTHR44227:SF3">
    <property type="entry name" value="PROTEIN O-MANNOSYL-TRANSFERASE TMTC4"/>
    <property type="match status" value="1"/>
</dbReference>
<keyword evidence="3" id="KW-0812">Transmembrane</keyword>
<gene>
    <name evidence="5" type="ORF">ERS852558_03505</name>
</gene>
<accession>A0A174WN91</accession>
<organism evidence="5 6">
    <name type="scientific">Bacteroides caccae</name>
    <dbReference type="NCBI Taxonomy" id="47678"/>
    <lineage>
        <taxon>Bacteria</taxon>
        <taxon>Pseudomonadati</taxon>
        <taxon>Bacteroidota</taxon>
        <taxon>Bacteroidia</taxon>
        <taxon>Bacteroidales</taxon>
        <taxon>Bacteroidaceae</taxon>
        <taxon>Bacteroides</taxon>
    </lineage>
</organism>
<evidence type="ECO:0000256" key="1">
    <source>
        <dbReference type="ARBA" id="ARBA00022737"/>
    </source>
</evidence>
<feature type="transmembrane region" description="Helical" evidence="3">
    <location>
        <begin position="123"/>
        <end position="140"/>
    </location>
</feature>
<dbReference type="InterPro" id="IPR038731">
    <property type="entry name" value="RgtA/B/C-like"/>
</dbReference>
<feature type="transmembrane region" description="Helical" evidence="3">
    <location>
        <begin position="293"/>
        <end position="310"/>
    </location>
</feature>
<feature type="transmembrane region" description="Helical" evidence="3">
    <location>
        <begin position="317"/>
        <end position="336"/>
    </location>
</feature>
<evidence type="ECO:0000313" key="6">
    <source>
        <dbReference type="Proteomes" id="UP000095725"/>
    </source>
</evidence>
<keyword evidence="2" id="KW-0802">TPR repeat</keyword>
<feature type="transmembrane region" description="Helical" evidence="3">
    <location>
        <begin position="146"/>
        <end position="166"/>
    </location>
</feature>
<dbReference type="AlphaFoldDB" id="A0A174WN91"/>
<protein>
    <recommendedName>
        <fullName evidence="4">Glycosyltransferase RgtA/B/C/D-like domain-containing protein</fullName>
    </recommendedName>
</protein>
<evidence type="ECO:0000256" key="2">
    <source>
        <dbReference type="ARBA" id="ARBA00022803"/>
    </source>
</evidence>
<name>A0A174WN91_9BACE</name>
<dbReference type="PANTHER" id="PTHR44227">
    <property type="match status" value="1"/>
</dbReference>
<keyword evidence="1" id="KW-0677">Repeat</keyword>
<feature type="transmembrane region" description="Helical" evidence="3">
    <location>
        <begin position="375"/>
        <end position="394"/>
    </location>
</feature>
<reference evidence="5 6" key="1">
    <citation type="submission" date="2015-09" db="EMBL/GenBank/DDBJ databases">
        <authorList>
            <consortium name="Pathogen Informatics"/>
        </authorList>
    </citation>
    <scope>NUCLEOTIDE SEQUENCE [LARGE SCALE GENOMIC DNA]</scope>
    <source>
        <strain evidence="5 6">2789STDY5834946</strain>
    </source>
</reference>
<keyword evidence="3" id="KW-0472">Membrane</keyword>
<feature type="transmembrane region" description="Helical" evidence="3">
    <location>
        <begin position="12"/>
        <end position="29"/>
    </location>
</feature>
<feature type="transmembrane region" description="Helical" evidence="3">
    <location>
        <begin position="89"/>
        <end position="111"/>
    </location>
</feature>
<feature type="transmembrane region" description="Helical" evidence="3">
    <location>
        <begin position="225"/>
        <end position="241"/>
    </location>
</feature>